<dbReference type="PANTHER" id="PTHR43342">
    <property type="entry name" value="NADH-QUINONE OXIDOREDUCTASE, E SUBUNIT"/>
    <property type="match status" value="1"/>
</dbReference>
<dbReference type="CDD" id="cd03063">
    <property type="entry name" value="TRX_Fd_FDH_beta"/>
    <property type="match status" value="1"/>
</dbReference>
<dbReference type="Proteomes" id="UP000002010">
    <property type="component" value="Chromosome"/>
</dbReference>
<dbReference type="SUPFAM" id="SSF52833">
    <property type="entry name" value="Thioredoxin-like"/>
    <property type="match status" value="2"/>
</dbReference>
<keyword evidence="1" id="KW-0479">Metal-binding</keyword>
<evidence type="ECO:0000256" key="1">
    <source>
        <dbReference type="ARBA" id="ARBA00022723"/>
    </source>
</evidence>
<dbReference type="PANTHER" id="PTHR43342:SF2">
    <property type="entry name" value="POTENTIAL NAD-REDUCING HYDROGENASE SUBUNIT"/>
    <property type="match status" value="1"/>
</dbReference>
<evidence type="ECO:0000256" key="2">
    <source>
        <dbReference type="ARBA" id="ARBA00023004"/>
    </source>
</evidence>
<dbReference type="eggNOG" id="COG1905">
    <property type="taxonomic scope" value="Bacteria"/>
</dbReference>
<dbReference type="EC" id="1.17.1.9" evidence="5"/>
<dbReference type="InterPro" id="IPR036249">
    <property type="entry name" value="Thioredoxin-like_sf"/>
</dbReference>
<sequence>MADDDLLATLDALIGANQDRRGALLPLLHAIQAQFGYIPDAAVPRLAQALRQSRADIDGVISFYRDFRRTPPRAHTLRLCRAESCQAMGADTLAHLLDHAPGCRRPGGLRAGVLPRCLCLFTGTGAGRPATCPRYARQVAGTAGPAGAAAMTAQVHVACDSVACAVGADALAETLIQEAGRRGMPLEVVRTSCRGLYWLEPLVEVDTAQGRVAYGPVPAGDVAGLFDAGFLDGGAHPGADRRPGAASFPRPPATAGICPRRADPAAVAIGLSGHRRLRRPATLAVDRG</sequence>
<dbReference type="Pfam" id="PF01257">
    <property type="entry name" value="2Fe-2S_thioredx"/>
    <property type="match status" value="1"/>
</dbReference>
<evidence type="ECO:0000313" key="6">
    <source>
        <dbReference type="Proteomes" id="UP000002010"/>
    </source>
</evidence>
<dbReference type="Gene3D" id="1.10.10.1590">
    <property type="entry name" value="NADH-quinone oxidoreductase subunit E"/>
    <property type="match status" value="1"/>
</dbReference>
<gene>
    <name evidence="5" type="ordered locus">LHK_00286</name>
</gene>
<dbReference type="EMBL" id="CP001154">
    <property type="protein sequence ID" value="ACO73281.1"/>
    <property type="molecule type" value="Genomic_DNA"/>
</dbReference>
<dbReference type="InterPro" id="IPR028431">
    <property type="entry name" value="NADP_DH_HndA-like"/>
</dbReference>
<accession>C1DAV0</accession>
<keyword evidence="2" id="KW-0408">Iron</keyword>
<evidence type="ECO:0000313" key="5">
    <source>
        <dbReference type="EMBL" id="ACO73281.1"/>
    </source>
</evidence>
<dbReference type="KEGG" id="lhk:LHK_00286"/>
<keyword evidence="5" id="KW-0560">Oxidoreductase</keyword>
<keyword evidence="6" id="KW-1185">Reference proteome</keyword>
<name>C1DAV0_LARHH</name>
<dbReference type="GO" id="GO:0008863">
    <property type="term" value="F:formate dehydrogenase (NAD+) activity"/>
    <property type="evidence" value="ECO:0007669"/>
    <property type="project" value="UniProtKB-EC"/>
</dbReference>
<proteinExistence type="predicted"/>
<feature type="region of interest" description="Disordered" evidence="4">
    <location>
        <begin position="236"/>
        <end position="255"/>
    </location>
</feature>
<evidence type="ECO:0000256" key="4">
    <source>
        <dbReference type="SAM" id="MobiDB-lite"/>
    </source>
</evidence>
<dbReference type="GO" id="GO:0046872">
    <property type="term" value="F:metal ion binding"/>
    <property type="evidence" value="ECO:0007669"/>
    <property type="project" value="UniProtKB-KW"/>
</dbReference>
<dbReference type="AlphaFoldDB" id="C1DAV0"/>
<evidence type="ECO:0000256" key="3">
    <source>
        <dbReference type="ARBA" id="ARBA00023014"/>
    </source>
</evidence>
<dbReference type="STRING" id="557598.LHK_00286"/>
<dbReference type="HOGENOM" id="CLU_965734_0_0_4"/>
<keyword evidence="3" id="KW-0411">Iron-sulfur</keyword>
<organism evidence="5 6">
    <name type="scientific">Laribacter hongkongensis (strain HLHK9)</name>
    <dbReference type="NCBI Taxonomy" id="557598"/>
    <lineage>
        <taxon>Bacteria</taxon>
        <taxon>Pseudomonadati</taxon>
        <taxon>Pseudomonadota</taxon>
        <taxon>Betaproteobacteria</taxon>
        <taxon>Neisseriales</taxon>
        <taxon>Aquaspirillaceae</taxon>
        <taxon>Laribacter</taxon>
    </lineage>
</organism>
<protein>
    <submittedName>
        <fullName evidence="5">Respiratory-chain NADH dehydrogenase domain, 51 kDa subunit</fullName>
        <ecNumber evidence="5">1.17.1.9</ecNumber>
    </submittedName>
</protein>
<reference evidence="5 6" key="1">
    <citation type="journal article" date="2009" name="PLoS Genet.">
        <title>The complete genome and proteome of Laribacter hongkongensis reveal potential mechanisms for adaptations to different temperatures and habitats.</title>
        <authorList>
            <person name="Woo P.C."/>
            <person name="Lau S.K."/>
            <person name="Tse H."/>
            <person name="Teng J.L."/>
            <person name="Curreem S.O."/>
            <person name="Tsang A.K."/>
            <person name="Fan R.Y."/>
            <person name="Wong G.K."/>
            <person name="Huang Y."/>
            <person name="Loman N.J."/>
            <person name="Snyder L.A."/>
            <person name="Cai J.J."/>
            <person name="Huang J.D."/>
            <person name="Mak W."/>
            <person name="Pallen M.J."/>
            <person name="Lok S."/>
            <person name="Yuen K.Y."/>
        </authorList>
    </citation>
    <scope>NUCLEOTIDE SEQUENCE [LARGE SCALE GENOMIC DNA]</scope>
    <source>
        <strain evidence="5 6">HLHK9</strain>
    </source>
</reference>
<dbReference type="GO" id="GO:0051536">
    <property type="term" value="F:iron-sulfur cluster binding"/>
    <property type="evidence" value="ECO:0007669"/>
    <property type="project" value="UniProtKB-KW"/>
</dbReference>
<dbReference type="InterPro" id="IPR041921">
    <property type="entry name" value="NuoE_N"/>
</dbReference>